<comment type="function">
    <text evidence="1">Is involved in generating a small heat-stable compound (Nod), an acylated oligomer of N-acetylglucosamine, that stimulates mitosis in various plant protoplasts.</text>
</comment>
<evidence type="ECO:0000256" key="5">
    <source>
        <dbReference type="ARBA" id="ARBA00032976"/>
    </source>
</evidence>
<sequence length="351" mass="39089">MPTLKNVMRRSLKHAAITGGLELSNLAGRAGLMTSARGRGAIFTLHHVRPKTVHDFDPNAHLEITPEFLDETIRLLESEGYQFVALHHMAARMAIARPEERFAAFTLDDGYRNNAVHAQPIFTEHRVPFTVFVTGGFACRTHSIWWETLTELLRALPHVEFDFGSGLVTLPLATTWQKDAAFTRFAAFIQTADEMTAVAALDKLAKQHGIDPLLITERLIMREPELKSLALNPLATLGAHTISHRALARLEENEAREEMQASAERIQCLTGVRPVAFAYPYGFSPTVTAREHRLAVEAGFDLAVTTVPGTLDARSFDQPMALPRISVNGLYQKRKYVSALASGIPFRLMRR</sequence>
<accession>A0A285U3U3</accession>
<proteinExistence type="inferred from homology"/>
<dbReference type="Pfam" id="PF01522">
    <property type="entry name" value="Polysacc_deac_1"/>
    <property type="match status" value="1"/>
</dbReference>
<dbReference type="SUPFAM" id="SSF88713">
    <property type="entry name" value="Glycoside hydrolase/deacetylase"/>
    <property type="match status" value="1"/>
</dbReference>
<evidence type="ECO:0000313" key="8">
    <source>
        <dbReference type="Proteomes" id="UP000219167"/>
    </source>
</evidence>
<evidence type="ECO:0000256" key="2">
    <source>
        <dbReference type="ARBA" id="ARBA00010973"/>
    </source>
</evidence>
<dbReference type="PROSITE" id="PS51677">
    <property type="entry name" value="NODB"/>
    <property type="match status" value="1"/>
</dbReference>
<dbReference type="GO" id="GO:0005975">
    <property type="term" value="P:carbohydrate metabolic process"/>
    <property type="evidence" value="ECO:0007669"/>
    <property type="project" value="InterPro"/>
</dbReference>
<dbReference type="Gene3D" id="3.20.20.370">
    <property type="entry name" value="Glycoside hydrolase/deacetylase"/>
    <property type="match status" value="1"/>
</dbReference>
<dbReference type="InterPro" id="IPR002509">
    <property type="entry name" value="NODB_dom"/>
</dbReference>
<reference evidence="7 8" key="1">
    <citation type="submission" date="2017-08" db="EMBL/GenBank/DDBJ databases">
        <authorList>
            <person name="de Groot N.N."/>
        </authorList>
    </citation>
    <scope>NUCLEOTIDE SEQUENCE [LARGE SCALE GENOMIC DNA]</scope>
    <source>
        <strain evidence="7 8">JC85</strain>
    </source>
</reference>
<comment type="similarity">
    <text evidence="2">Belongs to the polysaccharide deacetylase family.</text>
</comment>
<keyword evidence="4" id="KW-0732">Signal</keyword>
<protein>
    <recommendedName>
        <fullName evidence="3">Chitooligosaccharide deacetylase</fullName>
    </recommendedName>
    <alternativeName>
        <fullName evidence="5">Nodulation protein B</fullName>
    </alternativeName>
</protein>
<dbReference type="PANTHER" id="PTHR34216">
    <property type="match status" value="1"/>
</dbReference>
<evidence type="ECO:0000256" key="4">
    <source>
        <dbReference type="ARBA" id="ARBA00022729"/>
    </source>
</evidence>
<evidence type="ECO:0000256" key="1">
    <source>
        <dbReference type="ARBA" id="ARBA00003236"/>
    </source>
</evidence>
<dbReference type="InterPro" id="IPR051398">
    <property type="entry name" value="Polysacch_Deacetylase"/>
</dbReference>
<dbReference type="PANTHER" id="PTHR34216:SF7">
    <property type="entry name" value="POLY-BETA-1,6-N-ACETYL-D-GLUCOSAMINE N-DEACETYLASE"/>
    <property type="match status" value="1"/>
</dbReference>
<dbReference type="RefSeq" id="WP_097135602.1">
    <property type="nucleotide sequence ID" value="NZ_OBQD01000001.1"/>
</dbReference>
<dbReference type="AlphaFoldDB" id="A0A285U3U3"/>
<feature type="domain" description="NodB homology" evidence="6">
    <location>
        <begin position="101"/>
        <end position="351"/>
    </location>
</feature>
<evidence type="ECO:0000256" key="3">
    <source>
        <dbReference type="ARBA" id="ARBA00020071"/>
    </source>
</evidence>
<dbReference type="EMBL" id="OBQD01000001">
    <property type="protein sequence ID" value="SOC35176.1"/>
    <property type="molecule type" value="Genomic_DNA"/>
</dbReference>
<name>A0A285U3U3_9HYPH</name>
<keyword evidence="8" id="KW-1185">Reference proteome</keyword>
<dbReference type="Proteomes" id="UP000219167">
    <property type="component" value="Unassembled WGS sequence"/>
</dbReference>
<dbReference type="InterPro" id="IPR011330">
    <property type="entry name" value="Glyco_hydro/deAcase_b/a-brl"/>
</dbReference>
<dbReference type="GO" id="GO:0016810">
    <property type="term" value="F:hydrolase activity, acting on carbon-nitrogen (but not peptide) bonds"/>
    <property type="evidence" value="ECO:0007669"/>
    <property type="project" value="InterPro"/>
</dbReference>
<evidence type="ECO:0000259" key="6">
    <source>
        <dbReference type="PROSITE" id="PS51677"/>
    </source>
</evidence>
<dbReference type="OrthoDB" id="9782872at2"/>
<organism evidence="7 8">
    <name type="scientific">Rhizobium subbaraonis</name>
    <dbReference type="NCBI Taxonomy" id="908946"/>
    <lineage>
        <taxon>Bacteria</taxon>
        <taxon>Pseudomonadati</taxon>
        <taxon>Pseudomonadota</taxon>
        <taxon>Alphaproteobacteria</taxon>
        <taxon>Hyphomicrobiales</taxon>
        <taxon>Rhizobiaceae</taxon>
        <taxon>Rhizobium/Agrobacterium group</taxon>
        <taxon>Rhizobium</taxon>
    </lineage>
</organism>
<evidence type="ECO:0000313" key="7">
    <source>
        <dbReference type="EMBL" id="SOC35176.1"/>
    </source>
</evidence>
<gene>
    <name evidence="7" type="ORF">SAMN05892877_101223</name>
</gene>